<dbReference type="EMBL" id="QKKF02000377">
    <property type="protein sequence ID" value="RZF49069.1"/>
    <property type="molecule type" value="Genomic_DNA"/>
</dbReference>
<evidence type="ECO:0000313" key="2">
    <source>
        <dbReference type="Proteomes" id="UP000291343"/>
    </source>
</evidence>
<evidence type="ECO:0000313" key="1">
    <source>
        <dbReference type="EMBL" id="RZF49069.1"/>
    </source>
</evidence>
<gene>
    <name evidence="1" type="ORF">LSTR_LSTR008355</name>
</gene>
<accession>A0A482XUS3</accession>
<keyword evidence="2" id="KW-1185">Reference proteome</keyword>
<dbReference type="AlphaFoldDB" id="A0A482XUS3"/>
<dbReference type="InParanoid" id="A0A482XUS3"/>
<dbReference type="Proteomes" id="UP000291343">
    <property type="component" value="Unassembled WGS sequence"/>
</dbReference>
<sequence>MRWRAKWESEKEDVMRWEEMKREENLDVIEKQWLRHEYDDNGAISNVFDDYFMTERCLTVRNVEGRNRWANVVYTFEVIKMYDECIIVEQCKWSPAQLLREAGSNTSHGEL</sequence>
<protein>
    <submittedName>
        <fullName evidence="1">Uncharacterized protein</fullName>
    </submittedName>
</protein>
<organism evidence="1 2">
    <name type="scientific">Laodelphax striatellus</name>
    <name type="common">Small brown planthopper</name>
    <name type="synonym">Delphax striatella</name>
    <dbReference type="NCBI Taxonomy" id="195883"/>
    <lineage>
        <taxon>Eukaryota</taxon>
        <taxon>Metazoa</taxon>
        <taxon>Ecdysozoa</taxon>
        <taxon>Arthropoda</taxon>
        <taxon>Hexapoda</taxon>
        <taxon>Insecta</taxon>
        <taxon>Pterygota</taxon>
        <taxon>Neoptera</taxon>
        <taxon>Paraneoptera</taxon>
        <taxon>Hemiptera</taxon>
        <taxon>Auchenorrhyncha</taxon>
        <taxon>Fulgoroidea</taxon>
        <taxon>Delphacidae</taxon>
        <taxon>Criomorphinae</taxon>
        <taxon>Laodelphax</taxon>
    </lineage>
</organism>
<reference evidence="1 2" key="1">
    <citation type="journal article" date="2017" name="Gigascience">
        <title>Genome sequence of the small brown planthopper, Laodelphax striatellus.</title>
        <authorList>
            <person name="Zhu J."/>
            <person name="Jiang F."/>
            <person name="Wang X."/>
            <person name="Yang P."/>
            <person name="Bao Y."/>
            <person name="Zhao W."/>
            <person name="Wang W."/>
            <person name="Lu H."/>
            <person name="Wang Q."/>
            <person name="Cui N."/>
            <person name="Li J."/>
            <person name="Chen X."/>
            <person name="Luo L."/>
            <person name="Yu J."/>
            <person name="Kang L."/>
            <person name="Cui F."/>
        </authorList>
    </citation>
    <scope>NUCLEOTIDE SEQUENCE [LARGE SCALE GENOMIC DNA]</scope>
    <source>
        <strain evidence="1">Lst14</strain>
    </source>
</reference>
<comment type="caution">
    <text evidence="1">The sequence shown here is derived from an EMBL/GenBank/DDBJ whole genome shotgun (WGS) entry which is preliminary data.</text>
</comment>
<proteinExistence type="predicted"/>
<name>A0A482XUS3_LAOST</name>